<comment type="subcellular location">
    <subcellularLocation>
        <location evidence="1">Golgi apparatus membrane</location>
        <topology evidence="1">Single-pass type II membrane protein</topology>
    </subcellularLocation>
</comment>
<keyword evidence="4 13" id="KW-0808">Transferase</keyword>
<feature type="chain" id="PRO_5022706994" evidence="12">
    <location>
        <begin position="27"/>
        <end position="437"/>
    </location>
</feature>
<keyword evidence="7" id="KW-1133">Transmembrane helix</keyword>
<dbReference type="AlphaFoldDB" id="A0A5B8MVH3"/>
<dbReference type="EMBL" id="CP031044">
    <property type="protein sequence ID" value="QDZ23714.1"/>
    <property type="molecule type" value="Genomic_DNA"/>
</dbReference>
<keyword evidence="10" id="KW-0325">Glycoprotein</keyword>
<evidence type="ECO:0000313" key="13">
    <source>
        <dbReference type="EMBL" id="QDZ23714.1"/>
    </source>
</evidence>
<sequence>MSFLVFLMVFLSIRVLLLGKVQIVLGDPSEVTLQSSPVELRNEQDGAPEDGTPPLPSLAEEAPSLNVDEMFSSDSGEGTRPAAGKGRRSKGHASESKDGDHLPKDWRKYLRPDIDVIMNKDELTKIDSSGEVEFKANKYGQPYVDLKVRTHGGFRRVQLERAFLPFLPESDWGGDNKTEARYKTCALVGNSGTNIGTGQGEDIDRHDAVIRINYAPTKRFEYDVGNKTTFDIANKENCLKLAKGDHKWRRPPSTLIMWEAHSRVIRNQVYLKVLKSRGVQGKKLWLLSPAVVTVSRMVWLTIKKDIEEDIHGLRLKMSEDVGFDRTLYTPFVFRKSMKLGPAKPGDEMFSFHSKPMSGIVSLFFAIQVCDSVDLYGFDPFTNEAKSRYHYFDDRAGMVNVHSFDMALEIFRRISKAFPMRIHSRANKINSFAQPKTY</sequence>
<comment type="similarity">
    <text evidence="2">Belongs to the glycosyltransferase 29 family.</text>
</comment>
<dbReference type="InterPro" id="IPR050943">
    <property type="entry name" value="Glycosyltr_29_Sialyltrsf"/>
</dbReference>
<dbReference type="Gene3D" id="3.90.1480.20">
    <property type="entry name" value="Glycosyl transferase family 29"/>
    <property type="match status" value="1"/>
</dbReference>
<dbReference type="GO" id="GO:0008373">
    <property type="term" value="F:sialyltransferase activity"/>
    <property type="evidence" value="ECO:0007669"/>
    <property type="project" value="InterPro"/>
</dbReference>
<evidence type="ECO:0000256" key="8">
    <source>
        <dbReference type="ARBA" id="ARBA00023034"/>
    </source>
</evidence>
<keyword evidence="8" id="KW-0333">Golgi apparatus</keyword>
<protein>
    <submittedName>
        <fullName evidence="13">Sialyltransferase</fullName>
    </submittedName>
</protein>
<evidence type="ECO:0000256" key="1">
    <source>
        <dbReference type="ARBA" id="ARBA00004323"/>
    </source>
</evidence>
<evidence type="ECO:0000256" key="4">
    <source>
        <dbReference type="ARBA" id="ARBA00022679"/>
    </source>
</evidence>
<keyword evidence="5" id="KW-0812">Transmembrane</keyword>
<accession>A0A5B8MVH3</accession>
<feature type="signal peptide" evidence="12">
    <location>
        <begin position="1"/>
        <end position="26"/>
    </location>
</feature>
<dbReference type="CDD" id="cd19952">
    <property type="entry name" value="GT29"/>
    <property type="match status" value="1"/>
</dbReference>
<feature type="region of interest" description="Disordered" evidence="11">
    <location>
        <begin position="39"/>
        <end position="105"/>
    </location>
</feature>
<gene>
    <name evidence="13" type="ORF">A3770_11p62320</name>
</gene>
<evidence type="ECO:0000256" key="11">
    <source>
        <dbReference type="SAM" id="MobiDB-lite"/>
    </source>
</evidence>
<proteinExistence type="inferred from homology"/>
<evidence type="ECO:0000256" key="3">
    <source>
        <dbReference type="ARBA" id="ARBA00022676"/>
    </source>
</evidence>
<dbReference type="InterPro" id="IPR001675">
    <property type="entry name" value="Glyco_trans_29"/>
</dbReference>
<keyword evidence="9" id="KW-0472">Membrane</keyword>
<dbReference type="Proteomes" id="UP000316726">
    <property type="component" value="Chromosome 11"/>
</dbReference>
<keyword evidence="6" id="KW-0735">Signal-anchor</keyword>
<keyword evidence="14" id="KW-1185">Reference proteome</keyword>
<evidence type="ECO:0000256" key="6">
    <source>
        <dbReference type="ARBA" id="ARBA00022968"/>
    </source>
</evidence>
<keyword evidence="12" id="KW-0732">Signal</keyword>
<dbReference type="PANTHER" id="PTHR11987">
    <property type="entry name" value="ALPHA-2,8-SIALYLTRANSFERASE"/>
    <property type="match status" value="1"/>
</dbReference>
<dbReference type="Pfam" id="PF00777">
    <property type="entry name" value="Glyco_transf_29"/>
    <property type="match status" value="2"/>
</dbReference>
<dbReference type="OrthoDB" id="10264956at2759"/>
<evidence type="ECO:0000256" key="7">
    <source>
        <dbReference type="ARBA" id="ARBA00022989"/>
    </source>
</evidence>
<dbReference type="InterPro" id="IPR038578">
    <property type="entry name" value="GT29-like_sf"/>
</dbReference>
<reference evidence="13 14" key="1">
    <citation type="submission" date="2018-07" db="EMBL/GenBank/DDBJ databases">
        <title>The complete nuclear genome of the prasinophyte Chloropicon primus (CCMP1205).</title>
        <authorList>
            <person name="Pombert J.-F."/>
            <person name="Otis C."/>
            <person name="Turmel M."/>
            <person name="Lemieux C."/>
        </authorList>
    </citation>
    <scope>NUCLEOTIDE SEQUENCE [LARGE SCALE GENOMIC DNA]</scope>
    <source>
        <strain evidence="13 14">CCMP1205</strain>
    </source>
</reference>
<evidence type="ECO:0000256" key="10">
    <source>
        <dbReference type="ARBA" id="ARBA00023180"/>
    </source>
</evidence>
<organism evidence="13 14">
    <name type="scientific">Chloropicon primus</name>
    <dbReference type="NCBI Taxonomy" id="1764295"/>
    <lineage>
        <taxon>Eukaryota</taxon>
        <taxon>Viridiplantae</taxon>
        <taxon>Chlorophyta</taxon>
        <taxon>Chloropicophyceae</taxon>
        <taxon>Chloropicales</taxon>
        <taxon>Chloropicaceae</taxon>
        <taxon>Chloropicon</taxon>
    </lineage>
</organism>
<feature type="compositionally biased region" description="Basic and acidic residues" evidence="11">
    <location>
        <begin position="92"/>
        <end position="105"/>
    </location>
</feature>
<evidence type="ECO:0000256" key="5">
    <source>
        <dbReference type="ARBA" id="ARBA00022692"/>
    </source>
</evidence>
<evidence type="ECO:0000256" key="12">
    <source>
        <dbReference type="SAM" id="SignalP"/>
    </source>
</evidence>
<name>A0A5B8MVH3_9CHLO</name>
<dbReference type="PANTHER" id="PTHR11987:SF36">
    <property type="entry name" value="SIA-ALPHA-2,3-GAL-BETA-1,4-GLCNAC-R:ALPHA 2,8-SIALYLTRANSFERASE"/>
    <property type="match status" value="1"/>
</dbReference>
<dbReference type="GO" id="GO:0000139">
    <property type="term" value="C:Golgi membrane"/>
    <property type="evidence" value="ECO:0007669"/>
    <property type="project" value="UniProtKB-SubCell"/>
</dbReference>
<evidence type="ECO:0000256" key="9">
    <source>
        <dbReference type="ARBA" id="ARBA00023136"/>
    </source>
</evidence>
<evidence type="ECO:0000313" key="14">
    <source>
        <dbReference type="Proteomes" id="UP000316726"/>
    </source>
</evidence>
<evidence type="ECO:0000256" key="2">
    <source>
        <dbReference type="ARBA" id="ARBA00006003"/>
    </source>
</evidence>
<keyword evidence="3 13" id="KW-0328">Glycosyltransferase</keyword>